<name>A0ABQ4PQ73_9GAMM</name>
<dbReference type="Proteomes" id="UP000887104">
    <property type="component" value="Unassembled WGS sequence"/>
</dbReference>
<accession>A0ABQ4PQ73</accession>
<comment type="caution">
    <text evidence="1">The sequence shown here is derived from an EMBL/GenBank/DDBJ whole genome shotgun (WGS) entry which is preliminary data.</text>
</comment>
<evidence type="ECO:0000313" key="1">
    <source>
        <dbReference type="EMBL" id="GIU51202.1"/>
    </source>
</evidence>
<organism evidence="1 2">
    <name type="scientific">Shewanella sairae</name>
    <dbReference type="NCBI Taxonomy" id="190310"/>
    <lineage>
        <taxon>Bacteria</taxon>
        <taxon>Pseudomonadati</taxon>
        <taxon>Pseudomonadota</taxon>
        <taxon>Gammaproteobacteria</taxon>
        <taxon>Alteromonadales</taxon>
        <taxon>Shewanellaceae</taxon>
        <taxon>Shewanella</taxon>
    </lineage>
</organism>
<sequence>MVVEMKILESEIFSYIDQRLKCASQRSLSELNYLCVKDKEVKIGGKICKENSWDEPLSEGVIFVVEISFKKHLLDTVFTKGLIFNGIDRTILSQEEMWDLGFG</sequence>
<proteinExistence type="predicted"/>
<keyword evidence="2" id="KW-1185">Reference proteome</keyword>
<evidence type="ECO:0000313" key="2">
    <source>
        <dbReference type="Proteomes" id="UP000887104"/>
    </source>
</evidence>
<gene>
    <name evidence="1" type="ORF">TUM4438_40010</name>
</gene>
<dbReference type="EMBL" id="BPEY01000108">
    <property type="protein sequence ID" value="GIU51202.1"/>
    <property type="molecule type" value="Genomic_DNA"/>
</dbReference>
<protein>
    <submittedName>
        <fullName evidence="1">Uncharacterized protein</fullName>
    </submittedName>
</protein>
<reference evidence="1" key="1">
    <citation type="submission" date="2021-05" db="EMBL/GenBank/DDBJ databases">
        <title>Molecular characterization for Shewanella algae harboring chromosomal blaOXA-55-like strains isolated from clinical and environment sample.</title>
        <authorList>
            <person name="Ohama Y."/>
            <person name="Aoki K."/>
            <person name="Harada S."/>
            <person name="Moriya K."/>
            <person name="Ishii Y."/>
            <person name="Tateda K."/>
        </authorList>
    </citation>
    <scope>NUCLEOTIDE SEQUENCE</scope>
    <source>
        <strain evidence="1">JCM 11563</strain>
    </source>
</reference>